<dbReference type="EMBL" id="JAUSUN010000032">
    <property type="protein sequence ID" value="MDQ0415359.1"/>
    <property type="molecule type" value="Genomic_DNA"/>
</dbReference>
<evidence type="ECO:0000313" key="3">
    <source>
        <dbReference type="Proteomes" id="UP001242313"/>
    </source>
</evidence>
<evidence type="ECO:0000256" key="1">
    <source>
        <dbReference type="SAM" id="MobiDB-lite"/>
    </source>
</evidence>
<gene>
    <name evidence="2" type="ORF">J2S25_003586</name>
</gene>
<feature type="region of interest" description="Disordered" evidence="1">
    <location>
        <begin position="1"/>
        <end position="28"/>
    </location>
</feature>
<comment type="caution">
    <text evidence="2">The sequence shown here is derived from an EMBL/GenBank/DDBJ whole genome shotgun (WGS) entry which is preliminary data.</text>
</comment>
<proteinExistence type="predicted"/>
<sequence length="61" mass="6905">MKSFFDFNGRTEVTRGAKGPELDKRKAKAPYRRRFRQKVAGEIEFSSATLPSSAAEISLRL</sequence>
<dbReference type="RefSeq" id="WP_307192511.1">
    <property type="nucleotide sequence ID" value="NZ_JAUSUN010000032.1"/>
</dbReference>
<name>A0ABU0G1C3_9BACI</name>
<evidence type="ECO:0000313" key="2">
    <source>
        <dbReference type="EMBL" id="MDQ0415359.1"/>
    </source>
</evidence>
<dbReference type="Proteomes" id="UP001242313">
    <property type="component" value="Unassembled WGS sequence"/>
</dbReference>
<keyword evidence="3" id="KW-1185">Reference proteome</keyword>
<accession>A0ABU0G1C3</accession>
<feature type="compositionally biased region" description="Basic and acidic residues" evidence="1">
    <location>
        <begin position="12"/>
        <end position="24"/>
    </location>
</feature>
<organism evidence="2 3">
    <name type="scientific">Mesobacillus stamsii</name>
    <dbReference type="NCBI Taxonomy" id="225347"/>
    <lineage>
        <taxon>Bacteria</taxon>
        <taxon>Bacillati</taxon>
        <taxon>Bacillota</taxon>
        <taxon>Bacilli</taxon>
        <taxon>Bacillales</taxon>
        <taxon>Bacillaceae</taxon>
        <taxon>Mesobacillus</taxon>
    </lineage>
</organism>
<reference evidence="2 3" key="1">
    <citation type="submission" date="2023-07" db="EMBL/GenBank/DDBJ databases">
        <title>Genomic Encyclopedia of Type Strains, Phase IV (KMG-IV): sequencing the most valuable type-strain genomes for metagenomic binning, comparative biology and taxonomic classification.</title>
        <authorList>
            <person name="Goeker M."/>
        </authorList>
    </citation>
    <scope>NUCLEOTIDE SEQUENCE [LARGE SCALE GENOMIC DNA]</scope>
    <source>
        <strain evidence="2 3">DSM 19598</strain>
    </source>
</reference>
<protein>
    <submittedName>
        <fullName evidence="2">Uncharacterized protein</fullName>
    </submittedName>
</protein>